<comment type="caution">
    <text evidence="3">The sequence shown here is derived from an EMBL/GenBank/DDBJ whole genome shotgun (WGS) entry which is preliminary data.</text>
</comment>
<feature type="transmembrane region" description="Helical" evidence="2">
    <location>
        <begin position="459"/>
        <end position="478"/>
    </location>
</feature>
<keyword evidence="2" id="KW-0812">Transmembrane</keyword>
<evidence type="ECO:0008006" key="5">
    <source>
        <dbReference type="Google" id="ProtNLM"/>
    </source>
</evidence>
<evidence type="ECO:0000313" key="3">
    <source>
        <dbReference type="EMBL" id="OLP92648.1"/>
    </source>
</evidence>
<proteinExistence type="predicted"/>
<protein>
    <recommendedName>
        <fullName evidence="5">Cyclic nucleotide-binding domain-containing protein</fullName>
    </recommendedName>
</protein>
<reference evidence="3 4" key="1">
    <citation type="submission" date="2016-02" db="EMBL/GenBank/DDBJ databases">
        <title>Genome analysis of coral dinoflagellate symbionts highlights evolutionary adaptations to a symbiotic lifestyle.</title>
        <authorList>
            <person name="Aranda M."/>
            <person name="Li Y."/>
            <person name="Liew Y.J."/>
            <person name="Baumgarten S."/>
            <person name="Simakov O."/>
            <person name="Wilson M."/>
            <person name="Piel J."/>
            <person name="Ashoor H."/>
            <person name="Bougouffa S."/>
            <person name="Bajic V.B."/>
            <person name="Ryu T."/>
            <person name="Ravasi T."/>
            <person name="Bayer T."/>
            <person name="Micklem G."/>
            <person name="Kim H."/>
            <person name="Bhak J."/>
            <person name="Lajeunesse T.C."/>
            <person name="Voolstra C.R."/>
        </authorList>
    </citation>
    <scope>NUCLEOTIDE SEQUENCE [LARGE SCALE GENOMIC DNA]</scope>
    <source>
        <strain evidence="3 4">CCMP2467</strain>
    </source>
</reference>
<dbReference type="InterPro" id="IPR014710">
    <property type="entry name" value="RmlC-like_jellyroll"/>
</dbReference>
<feature type="transmembrane region" description="Helical" evidence="2">
    <location>
        <begin position="499"/>
        <end position="524"/>
    </location>
</feature>
<dbReference type="OrthoDB" id="417826at2759"/>
<keyword evidence="4" id="KW-1185">Reference proteome</keyword>
<feature type="region of interest" description="Disordered" evidence="1">
    <location>
        <begin position="56"/>
        <end position="76"/>
    </location>
</feature>
<organism evidence="3 4">
    <name type="scientific">Symbiodinium microadriaticum</name>
    <name type="common">Dinoflagellate</name>
    <name type="synonym">Zooxanthella microadriatica</name>
    <dbReference type="NCBI Taxonomy" id="2951"/>
    <lineage>
        <taxon>Eukaryota</taxon>
        <taxon>Sar</taxon>
        <taxon>Alveolata</taxon>
        <taxon>Dinophyceae</taxon>
        <taxon>Suessiales</taxon>
        <taxon>Symbiodiniaceae</taxon>
        <taxon>Symbiodinium</taxon>
    </lineage>
</organism>
<dbReference type="GO" id="GO:0042391">
    <property type="term" value="P:regulation of membrane potential"/>
    <property type="evidence" value="ECO:0007669"/>
    <property type="project" value="TreeGrafter"/>
</dbReference>
<dbReference type="SUPFAM" id="SSF51206">
    <property type="entry name" value="cAMP-binding domain-like"/>
    <property type="match status" value="1"/>
</dbReference>
<name>A0A1Q9DBV4_SYMMI</name>
<feature type="transmembrane region" description="Helical" evidence="2">
    <location>
        <begin position="403"/>
        <end position="422"/>
    </location>
</feature>
<feature type="transmembrane region" description="Helical" evidence="2">
    <location>
        <begin position="434"/>
        <end position="453"/>
    </location>
</feature>
<evidence type="ECO:0000256" key="2">
    <source>
        <dbReference type="SAM" id="Phobius"/>
    </source>
</evidence>
<keyword evidence="2" id="KW-0472">Membrane</keyword>
<dbReference type="PANTHER" id="PTHR10217">
    <property type="entry name" value="VOLTAGE AND LIGAND GATED POTASSIUM CHANNEL"/>
    <property type="match status" value="1"/>
</dbReference>
<dbReference type="Proteomes" id="UP000186817">
    <property type="component" value="Unassembled WGS sequence"/>
</dbReference>
<gene>
    <name evidence="3" type="ORF">AK812_SmicGene25523</name>
</gene>
<feature type="compositionally biased region" description="Basic and acidic residues" evidence="1">
    <location>
        <begin position="182"/>
        <end position="197"/>
    </location>
</feature>
<dbReference type="AlphaFoldDB" id="A0A1Q9DBV4"/>
<feature type="region of interest" description="Disordered" evidence="1">
    <location>
        <begin position="114"/>
        <end position="138"/>
    </location>
</feature>
<dbReference type="OMA" id="WHLASEE"/>
<accession>A0A1Q9DBV4</accession>
<dbReference type="InterPro" id="IPR018490">
    <property type="entry name" value="cNMP-bd_dom_sf"/>
</dbReference>
<feature type="region of interest" description="Disordered" evidence="1">
    <location>
        <begin position="175"/>
        <end position="197"/>
    </location>
</feature>
<dbReference type="InterPro" id="IPR050818">
    <property type="entry name" value="KCNH_animal-type"/>
</dbReference>
<dbReference type="Gene3D" id="2.60.120.10">
    <property type="entry name" value="Jelly Rolls"/>
    <property type="match status" value="1"/>
</dbReference>
<sequence length="947" mass="105201">MEPRTHQPLAVPGCSVPGAFAAPATPASMYGVAKSLSPAMQGKLWSEVIHKEAKDHPSHALNTHPSLRRSHLEPPGNPKEFFNNSWCAIGRSYHQAAGVPSPFVQMSRRYMGVQQPLSRPESRPASRPGTGNAFSISAPPVDLPLRPAALQEALTRVEHVLRDLVRKEAPSTHTPRVTFSLGDDRAHLGDGEECRPDSKDLATCGEIVTSSIVSSSKDSIAQPPQSQSEVIPLPGSMPQALSGPQGRLLVDDRVGRQISSDSKLGRQTSQDSRAFSGFSSFGQQRQASVDSAASSQQATAKFMRQVSWMAERSRNITQAMSLDDSDADIPKFQAHDVWQEKDDAASYRSSRRPSVCTTNLLLLSRHKSSLSPLVLEGWSAIAMSMIFMEGFRIPLLAFPGDTLAVMDLLVLIFWLSSVLGADLMRRGQPRSTRFLAWLSLETLFAASTAYMLVASTVPFAVLLRGLPLLRILYIHVLWDFLSARHLRPWIQRRSLEARFFGNLLLAVLTGALLLHIVTCMWYAIGDRPSGWVRDQDLESVPQSVQYRIAAEWALSRLPPSRIPDNMLLNTLEERGVAVLVTTLFASMFTSIVTNDMSDIRRARAAQRKSHDQLSKYLATYPVPWDLEKELQAYLHRNQSLVQPPQKREMAFLLPAFLYRELCREALSPVIAKHDFFSGLRGRYPSFHMDLCVECLSEWHLASEEFLFSNGPLCHHMMFVASGEVAYRKLSSEFASSPLSARNEVLQQIKGLSVVPTAASATIVEEKLGFGDWMCEQCLWTKWHFLGTAVSTQGATVICLADETLMKYADLHKEVMAELLVYCRIFVEVLNGVADDDLSDLSIGALTGAVWPERLKNDFPDLLIARQQSRGHRQRPVFPLTAIEVLVTGRHARPGISHQGRRQEGHSGQRCGFAAAKQLFVNGRGILRFPAVLFCDLWLPSSDQQPKV</sequence>
<dbReference type="EMBL" id="LSRX01000612">
    <property type="protein sequence ID" value="OLP92648.1"/>
    <property type="molecule type" value="Genomic_DNA"/>
</dbReference>
<feature type="region of interest" description="Disordered" evidence="1">
    <location>
        <begin position="213"/>
        <end position="245"/>
    </location>
</feature>
<evidence type="ECO:0000256" key="1">
    <source>
        <dbReference type="SAM" id="MobiDB-lite"/>
    </source>
</evidence>
<evidence type="ECO:0000313" key="4">
    <source>
        <dbReference type="Proteomes" id="UP000186817"/>
    </source>
</evidence>
<dbReference type="PANTHER" id="PTHR10217:SF435">
    <property type="entry name" value="POTASSIUM VOLTAGE-GATED CHANNEL PROTEIN EAG"/>
    <property type="match status" value="1"/>
</dbReference>
<dbReference type="GO" id="GO:0005249">
    <property type="term" value="F:voltage-gated potassium channel activity"/>
    <property type="evidence" value="ECO:0007669"/>
    <property type="project" value="TreeGrafter"/>
</dbReference>
<dbReference type="GO" id="GO:0005886">
    <property type="term" value="C:plasma membrane"/>
    <property type="evidence" value="ECO:0007669"/>
    <property type="project" value="TreeGrafter"/>
</dbReference>
<keyword evidence="2" id="KW-1133">Transmembrane helix</keyword>